<gene>
    <name evidence="1" type="ORF">Pan54_30220</name>
</gene>
<dbReference type="AlphaFoldDB" id="A0A5C5XIW0"/>
<keyword evidence="2" id="KW-1185">Reference proteome</keyword>
<organism evidence="1 2">
    <name type="scientific">Rubinisphaera italica</name>
    <dbReference type="NCBI Taxonomy" id="2527969"/>
    <lineage>
        <taxon>Bacteria</taxon>
        <taxon>Pseudomonadati</taxon>
        <taxon>Planctomycetota</taxon>
        <taxon>Planctomycetia</taxon>
        <taxon>Planctomycetales</taxon>
        <taxon>Planctomycetaceae</taxon>
        <taxon>Rubinisphaera</taxon>
    </lineage>
</organism>
<dbReference type="PROSITE" id="PS51257">
    <property type="entry name" value="PROKAR_LIPOPROTEIN"/>
    <property type="match status" value="1"/>
</dbReference>
<accession>A0A5C5XIW0</accession>
<dbReference type="EMBL" id="SJPG01000001">
    <property type="protein sequence ID" value="TWT62281.1"/>
    <property type="molecule type" value="Genomic_DNA"/>
</dbReference>
<protein>
    <submittedName>
        <fullName evidence="1">Uncharacterized protein</fullName>
    </submittedName>
</protein>
<reference evidence="1 2" key="1">
    <citation type="submission" date="2019-02" db="EMBL/GenBank/DDBJ databases">
        <title>Deep-cultivation of Planctomycetes and their phenomic and genomic characterization uncovers novel biology.</title>
        <authorList>
            <person name="Wiegand S."/>
            <person name="Jogler M."/>
            <person name="Boedeker C."/>
            <person name="Pinto D."/>
            <person name="Vollmers J."/>
            <person name="Rivas-Marin E."/>
            <person name="Kohn T."/>
            <person name="Peeters S.H."/>
            <person name="Heuer A."/>
            <person name="Rast P."/>
            <person name="Oberbeckmann S."/>
            <person name="Bunk B."/>
            <person name="Jeske O."/>
            <person name="Meyerdierks A."/>
            <person name="Storesund J.E."/>
            <person name="Kallscheuer N."/>
            <person name="Luecker S."/>
            <person name="Lage O.M."/>
            <person name="Pohl T."/>
            <person name="Merkel B.J."/>
            <person name="Hornburger P."/>
            <person name="Mueller R.-W."/>
            <person name="Bruemmer F."/>
            <person name="Labrenz M."/>
            <person name="Spormann A.M."/>
            <person name="Op Den Camp H."/>
            <person name="Overmann J."/>
            <person name="Amann R."/>
            <person name="Jetten M.S.M."/>
            <person name="Mascher T."/>
            <person name="Medema M.H."/>
            <person name="Devos D.P."/>
            <person name="Kaster A.-K."/>
            <person name="Ovreas L."/>
            <person name="Rohde M."/>
            <person name="Galperin M.Y."/>
            <person name="Jogler C."/>
        </authorList>
    </citation>
    <scope>NUCLEOTIDE SEQUENCE [LARGE SCALE GENOMIC DNA]</scope>
    <source>
        <strain evidence="1 2">Pan54</strain>
    </source>
</reference>
<proteinExistence type="predicted"/>
<evidence type="ECO:0000313" key="1">
    <source>
        <dbReference type="EMBL" id="TWT62281.1"/>
    </source>
</evidence>
<evidence type="ECO:0000313" key="2">
    <source>
        <dbReference type="Proteomes" id="UP000316095"/>
    </source>
</evidence>
<sequence length="100" mass="9804">MTRLATLAITGLMLMSTVGCFRSRCAGYGGGCSPCGGACGAPAGGVYGAPTGGGGYYSPTGSSVNLGVPSNGPVAYGGYPTYSTPYPTTAFAPMDPLPTY</sequence>
<dbReference type="RefSeq" id="WP_146504158.1">
    <property type="nucleotide sequence ID" value="NZ_SJPG01000001.1"/>
</dbReference>
<name>A0A5C5XIW0_9PLAN</name>
<comment type="caution">
    <text evidence="1">The sequence shown here is derived from an EMBL/GenBank/DDBJ whole genome shotgun (WGS) entry which is preliminary data.</text>
</comment>
<dbReference type="Proteomes" id="UP000316095">
    <property type="component" value="Unassembled WGS sequence"/>
</dbReference>